<protein>
    <submittedName>
        <fullName evidence="2">Uncharacterized protein</fullName>
    </submittedName>
</protein>
<accession>A0A931ALD0</accession>
<dbReference type="Proteomes" id="UP000605361">
    <property type="component" value="Unassembled WGS sequence"/>
</dbReference>
<comment type="caution">
    <text evidence="2">The sequence shown here is derived from an EMBL/GenBank/DDBJ whole genome shotgun (WGS) entry which is preliminary data.</text>
</comment>
<evidence type="ECO:0000313" key="3">
    <source>
        <dbReference type="Proteomes" id="UP000605361"/>
    </source>
</evidence>
<feature type="compositionally biased region" description="Basic and acidic residues" evidence="1">
    <location>
        <begin position="37"/>
        <end position="47"/>
    </location>
</feature>
<dbReference type="EMBL" id="JADOGI010000252">
    <property type="protein sequence ID" value="MBF8193059.1"/>
    <property type="molecule type" value="Genomic_DNA"/>
</dbReference>
<evidence type="ECO:0000256" key="1">
    <source>
        <dbReference type="SAM" id="MobiDB-lite"/>
    </source>
</evidence>
<name>A0A931ALD0_9ACTN</name>
<evidence type="ECO:0000313" key="2">
    <source>
        <dbReference type="EMBL" id="MBF8193059.1"/>
    </source>
</evidence>
<proteinExistence type="predicted"/>
<sequence length="62" mass="6411">MIDFHGPAHEPYDKVIAVMKLGPGGAPVPVVRCGKLDDHAPAPHKACDGLPKSTPSESTPLG</sequence>
<reference evidence="2" key="1">
    <citation type="submission" date="2020-11" db="EMBL/GenBank/DDBJ databases">
        <title>Whole-genome analyses of Nonomuraea sp. K274.</title>
        <authorList>
            <person name="Veyisoglu A."/>
        </authorList>
    </citation>
    <scope>NUCLEOTIDE SEQUENCE</scope>
    <source>
        <strain evidence="2">K274</strain>
    </source>
</reference>
<dbReference type="RefSeq" id="WP_195901940.1">
    <property type="nucleotide sequence ID" value="NZ_JADOGI010000252.1"/>
</dbReference>
<gene>
    <name evidence="2" type="ORF">ITP53_46800</name>
</gene>
<dbReference type="AlphaFoldDB" id="A0A931ALD0"/>
<feature type="region of interest" description="Disordered" evidence="1">
    <location>
        <begin position="37"/>
        <end position="62"/>
    </location>
</feature>
<feature type="compositionally biased region" description="Polar residues" evidence="1">
    <location>
        <begin position="53"/>
        <end position="62"/>
    </location>
</feature>
<organism evidence="2 3">
    <name type="scientific">Nonomuraea cypriaca</name>
    <dbReference type="NCBI Taxonomy" id="1187855"/>
    <lineage>
        <taxon>Bacteria</taxon>
        <taxon>Bacillati</taxon>
        <taxon>Actinomycetota</taxon>
        <taxon>Actinomycetes</taxon>
        <taxon>Streptosporangiales</taxon>
        <taxon>Streptosporangiaceae</taxon>
        <taxon>Nonomuraea</taxon>
    </lineage>
</organism>
<keyword evidence="3" id="KW-1185">Reference proteome</keyword>